<proteinExistence type="predicted"/>
<comment type="caution">
    <text evidence="2">The sequence shown here is derived from an EMBL/GenBank/DDBJ whole genome shotgun (WGS) entry which is preliminary data.</text>
</comment>
<keyword evidence="1" id="KW-1133">Transmembrane helix</keyword>
<keyword evidence="1" id="KW-0812">Transmembrane</keyword>
<accession>A0ABS0TJ20</accession>
<evidence type="ECO:0000256" key="1">
    <source>
        <dbReference type="SAM" id="Phobius"/>
    </source>
</evidence>
<feature type="transmembrane region" description="Helical" evidence="1">
    <location>
        <begin position="133"/>
        <end position="150"/>
    </location>
</feature>
<feature type="transmembrane region" description="Helical" evidence="1">
    <location>
        <begin position="68"/>
        <end position="90"/>
    </location>
</feature>
<protein>
    <submittedName>
        <fullName evidence="2">Uncharacterized protein</fullName>
    </submittedName>
</protein>
<evidence type="ECO:0000313" key="2">
    <source>
        <dbReference type="EMBL" id="MBI6121065.1"/>
    </source>
</evidence>
<name>A0ABS0TJ20_9FLAO</name>
<feature type="transmembrane region" description="Helical" evidence="1">
    <location>
        <begin position="23"/>
        <end position="48"/>
    </location>
</feature>
<reference evidence="2 3" key="1">
    <citation type="submission" date="2020-12" db="EMBL/GenBank/DDBJ databases">
        <title>Salegentibacter orientalis sp. nov., isolated from costal sediment.</title>
        <authorList>
            <person name="Lian F.-B."/>
        </authorList>
    </citation>
    <scope>NUCLEOTIDE SEQUENCE [LARGE SCALE GENOMIC DNA]</scope>
    <source>
        <strain evidence="2 3">F60176</strain>
    </source>
</reference>
<keyword evidence="3" id="KW-1185">Reference proteome</keyword>
<keyword evidence="1" id="KW-0472">Membrane</keyword>
<dbReference type="RefSeq" id="WP_198639253.1">
    <property type="nucleotide sequence ID" value="NZ_JAEHNY010000013.1"/>
</dbReference>
<feature type="transmembrane region" description="Helical" evidence="1">
    <location>
        <begin position="184"/>
        <end position="201"/>
    </location>
</feature>
<dbReference type="Proteomes" id="UP000635665">
    <property type="component" value="Unassembled WGS sequence"/>
</dbReference>
<feature type="transmembrane region" description="Helical" evidence="1">
    <location>
        <begin position="110"/>
        <end position="127"/>
    </location>
</feature>
<feature type="transmembrane region" description="Helical" evidence="1">
    <location>
        <begin position="162"/>
        <end position="178"/>
    </location>
</feature>
<dbReference type="EMBL" id="JAEHNY010000013">
    <property type="protein sequence ID" value="MBI6121065.1"/>
    <property type="molecule type" value="Genomic_DNA"/>
</dbReference>
<sequence>MKNKKYLKDLSDIKFMMSRSSRFGSLSGLAGVFAGIYALIGAVIAQVLLWKHQAVFASLSPHPIDSQVLTQLFFIALAVLVLAIGTAILLSIKKAKKLSENAWNSTSKRLLINFFVPLTVGGLFCLVLLQYSLIGLIAPVMLIFYGLALIHADKYAAIDIKSLGYIQTILGLIATQFLSYGLYFWATGFGLFHIVYGIWVYKKYDRKNAE</sequence>
<evidence type="ECO:0000313" key="3">
    <source>
        <dbReference type="Proteomes" id="UP000635665"/>
    </source>
</evidence>
<gene>
    <name evidence="2" type="ORF">I6U50_13635</name>
</gene>
<organism evidence="2 3">
    <name type="scientific">Salegentibacter maritimus</name>
    <dbReference type="NCBI Taxonomy" id="2794347"/>
    <lineage>
        <taxon>Bacteria</taxon>
        <taxon>Pseudomonadati</taxon>
        <taxon>Bacteroidota</taxon>
        <taxon>Flavobacteriia</taxon>
        <taxon>Flavobacteriales</taxon>
        <taxon>Flavobacteriaceae</taxon>
        <taxon>Salegentibacter</taxon>
    </lineage>
</organism>